<accession>A0A7R9MAJ2</accession>
<proteinExistence type="predicted"/>
<evidence type="ECO:0000256" key="1">
    <source>
        <dbReference type="SAM" id="SignalP"/>
    </source>
</evidence>
<keyword evidence="3" id="KW-1185">Reference proteome</keyword>
<reference evidence="2" key="1">
    <citation type="submission" date="2020-11" db="EMBL/GenBank/DDBJ databases">
        <authorList>
            <person name="Tran Van P."/>
        </authorList>
    </citation>
    <scope>NUCLEOTIDE SEQUENCE</scope>
</reference>
<feature type="signal peptide" evidence="1">
    <location>
        <begin position="1"/>
        <end position="17"/>
    </location>
</feature>
<sequence length="95" mass="10710">MKLLIFTFITLVAAVYAIEDYTIQSPHGFTRVYQERVVSPLWNQWNANARALTGWSHLPAYGGYGYGNGNGLGYGRQYDAYGPGLQYPGLDQWGW</sequence>
<organism evidence="2">
    <name type="scientific">Oppiella nova</name>
    <dbReference type="NCBI Taxonomy" id="334625"/>
    <lineage>
        <taxon>Eukaryota</taxon>
        <taxon>Metazoa</taxon>
        <taxon>Ecdysozoa</taxon>
        <taxon>Arthropoda</taxon>
        <taxon>Chelicerata</taxon>
        <taxon>Arachnida</taxon>
        <taxon>Acari</taxon>
        <taxon>Acariformes</taxon>
        <taxon>Sarcoptiformes</taxon>
        <taxon>Oribatida</taxon>
        <taxon>Brachypylina</taxon>
        <taxon>Oppioidea</taxon>
        <taxon>Oppiidae</taxon>
        <taxon>Oppiella</taxon>
    </lineage>
</organism>
<protein>
    <submittedName>
        <fullName evidence="2">Uncharacterized protein</fullName>
    </submittedName>
</protein>
<feature type="chain" id="PRO_5036403578" evidence="1">
    <location>
        <begin position="18"/>
        <end position="95"/>
    </location>
</feature>
<name>A0A7R9MAJ2_9ACAR</name>
<dbReference type="EMBL" id="CAJPVJ010011139">
    <property type="protein sequence ID" value="CAG2173638.1"/>
    <property type="molecule type" value="Genomic_DNA"/>
</dbReference>
<dbReference type="AlphaFoldDB" id="A0A7R9MAJ2"/>
<keyword evidence="1" id="KW-0732">Signal</keyword>
<dbReference type="Proteomes" id="UP000728032">
    <property type="component" value="Unassembled WGS sequence"/>
</dbReference>
<evidence type="ECO:0000313" key="3">
    <source>
        <dbReference type="Proteomes" id="UP000728032"/>
    </source>
</evidence>
<evidence type="ECO:0000313" key="2">
    <source>
        <dbReference type="EMBL" id="CAD7656451.1"/>
    </source>
</evidence>
<dbReference type="EMBL" id="OC925964">
    <property type="protein sequence ID" value="CAD7656451.1"/>
    <property type="molecule type" value="Genomic_DNA"/>
</dbReference>
<gene>
    <name evidence="2" type="ORF">ONB1V03_LOCUS13088</name>
</gene>